<proteinExistence type="inferred from homology"/>
<evidence type="ECO:0000259" key="9">
    <source>
        <dbReference type="Pfam" id="PF01850"/>
    </source>
</evidence>
<accession>A0A7G5EHP9</accession>
<keyword evidence="6 8" id="KW-0460">Magnesium</keyword>
<evidence type="ECO:0000256" key="1">
    <source>
        <dbReference type="ARBA" id="ARBA00001946"/>
    </source>
</evidence>
<comment type="function">
    <text evidence="8">Toxic component of a toxin-antitoxin (TA) system. An RNase.</text>
</comment>
<dbReference type="EC" id="3.1.-.-" evidence="8"/>
<dbReference type="GO" id="GO:0004540">
    <property type="term" value="F:RNA nuclease activity"/>
    <property type="evidence" value="ECO:0007669"/>
    <property type="project" value="InterPro"/>
</dbReference>
<evidence type="ECO:0000256" key="2">
    <source>
        <dbReference type="ARBA" id="ARBA00022649"/>
    </source>
</evidence>
<feature type="binding site" evidence="8">
    <location>
        <position position="5"/>
    </location>
    <ligand>
        <name>Mg(2+)</name>
        <dbReference type="ChEBI" id="CHEBI:18420"/>
    </ligand>
</feature>
<evidence type="ECO:0000256" key="7">
    <source>
        <dbReference type="ARBA" id="ARBA00038093"/>
    </source>
</evidence>
<dbReference type="InterPro" id="IPR002716">
    <property type="entry name" value="PIN_dom"/>
</dbReference>
<dbReference type="InterPro" id="IPR050556">
    <property type="entry name" value="Type_II_TA_system_RNase"/>
</dbReference>
<dbReference type="InterPro" id="IPR029060">
    <property type="entry name" value="PIN-like_dom_sf"/>
</dbReference>
<comment type="similarity">
    <text evidence="7 8">Belongs to the PINc/VapC protein family.</text>
</comment>
<name>A0A7G5EHP9_9BURK</name>
<keyword evidence="5 8" id="KW-0378">Hydrolase</keyword>
<dbReference type="CDD" id="cd18731">
    <property type="entry name" value="PIN_NgFitB-like"/>
    <property type="match status" value="1"/>
</dbReference>
<dbReference type="Gene3D" id="3.40.50.1010">
    <property type="entry name" value="5'-nuclease"/>
    <property type="match status" value="1"/>
</dbReference>
<protein>
    <recommendedName>
        <fullName evidence="8">Ribonuclease VapC</fullName>
        <shortName evidence="8">RNase VapC</shortName>
        <ecNumber evidence="8">3.1.-.-</ecNumber>
    </recommendedName>
    <alternativeName>
        <fullName evidence="8">Toxin VapC</fullName>
    </alternativeName>
</protein>
<dbReference type="GO" id="GO:0000287">
    <property type="term" value="F:magnesium ion binding"/>
    <property type="evidence" value="ECO:0007669"/>
    <property type="project" value="UniProtKB-UniRule"/>
</dbReference>
<keyword evidence="4 8" id="KW-0479">Metal-binding</keyword>
<dbReference type="SUPFAM" id="SSF88723">
    <property type="entry name" value="PIN domain-like"/>
    <property type="match status" value="1"/>
</dbReference>
<reference evidence="10 11" key="1">
    <citation type="journal article" date="2020" name="G3 (Bethesda)">
        <title>CeMbio - The Caenorhabditis elegans Microbiome Resource.</title>
        <authorList>
            <person name="Dirksen P."/>
            <person name="Assie A."/>
            <person name="Zimmermann J."/>
            <person name="Zhang F."/>
            <person name="Tietje A.M."/>
            <person name="Marsh S.A."/>
            <person name="Felix M.A."/>
            <person name="Shapira M."/>
            <person name="Kaleta C."/>
            <person name="Schulenburg H."/>
            <person name="Samuel B."/>
        </authorList>
    </citation>
    <scope>NUCLEOTIDE SEQUENCE [LARGE SCALE GENOMIC DNA]</scope>
    <source>
        <strain evidence="10 11">BIGb0172</strain>
    </source>
</reference>
<evidence type="ECO:0000256" key="6">
    <source>
        <dbReference type="ARBA" id="ARBA00022842"/>
    </source>
</evidence>
<sequence length="142" mass="15079">MILLDTNVMSEPLRQVPEPRVIEWIDAQAMETLFLSSITVAELRAGIALLPAGKRRAGLQENLEKRVLPLFAGRVLPFDLACTQAYAALMAKARNAGLAIATADGYIAAIAAANGFAVATRDTGPFEAAGVTVINPWQAKTS</sequence>
<gene>
    <name evidence="8" type="primary">vapC</name>
    <name evidence="10" type="ORF">HS961_12185</name>
</gene>
<comment type="cofactor">
    <cofactor evidence="1 8">
        <name>Mg(2+)</name>
        <dbReference type="ChEBI" id="CHEBI:18420"/>
    </cofactor>
</comment>
<dbReference type="PANTHER" id="PTHR33653:SF1">
    <property type="entry name" value="RIBONUCLEASE VAPC2"/>
    <property type="match status" value="1"/>
</dbReference>
<dbReference type="GO" id="GO:0090729">
    <property type="term" value="F:toxin activity"/>
    <property type="evidence" value="ECO:0007669"/>
    <property type="project" value="UniProtKB-KW"/>
</dbReference>
<dbReference type="EMBL" id="CP058554">
    <property type="protein sequence ID" value="QMV73524.1"/>
    <property type="molecule type" value="Genomic_DNA"/>
</dbReference>
<keyword evidence="8" id="KW-0800">Toxin</keyword>
<dbReference type="KEGG" id="cpis:HS961_12185"/>
<evidence type="ECO:0000313" key="10">
    <source>
        <dbReference type="EMBL" id="QMV73524.1"/>
    </source>
</evidence>
<evidence type="ECO:0000313" key="11">
    <source>
        <dbReference type="Proteomes" id="UP000515240"/>
    </source>
</evidence>
<dbReference type="InterPro" id="IPR022907">
    <property type="entry name" value="VapC_family"/>
</dbReference>
<evidence type="ECO:0000256" key="5">
    <source>
        <dbReference type="ARBA" id="ARBA00022801"/>
    </source>
</evidence>
<dbReference type="PANTHER" id="PTHR33653">
    <property type="entry name" value="RIBONUCLEASE VAPC2"/>
    <property type="match status" value="1"/>
</dbReference>
<evidence type="ECO:0000256" key="3">
    <source>
        <dbReference type="ARBA" id="ARBA00022722"/>
    </source>
</evidence>
<evidence type="ECO:0000256" key="4">
    <source>
        <dbReference type="ARBA" id="ARBA00022723"/>
    </source>
</evidence>
<dbReference type="Proteomes" id="UP000515240">
    <property type="component" value="Chromosome"/>
</dbReference>
<keyword evidence="2 8" id="KW-1277">Toxin-antitoxin system</keyword>
<dbReference type="GO" id="GO:0016787">
    <property type="term" value="F:hydrolase activity"/>
    <property type="evidence" value="ECO:0007669"/>
    <property type="project" value="UniProtKB-KW"/>
</dbReference>
<dbReference type="Pfam" id="PF01850">
    <property type="entry name" value="PIN"/>
    <property type="match status" value="1"/>
</dbReference>
<evidence type="ECO:0000256" key="8">
    <source>
        <dbReference type="HAMAP-Rule" id="MF_00265"/>
    </source>
</evidence>
<dbReference type="HAMAP" id="MF_00265">
    <property type="entry name" value="VapC_Nob1"/>
    <property type="match status" value="1"/>
</dbReference>
<feature type="binding site" evidence="8">
    <location>
        <position position="104"/>
    </location>
    <ligand>
        <name>Mg(2+)</name>
        <dbReference type="ChEBI" id="CHEBI:18420"/>
    </ligand>
</feature>
<dbReference type="RefSeq" id="WP_182322301.1">
    <property type="nucleotide sequence ID" value="NZ_CP058554.1"/>
</dbReference>
<dbReference type="AlphaFoldDB" id="A0A7G5EHP9"/>
<keyword evidence="11" id="KW-1185">Reference proteome</keyword>
<organism evidence="10 11">
    <name type="scientific">Comamonas piscis</name>
    <dbReference type="NCBI Taxonomy" id="1562974"/>
    <lineage>
        <taxon>Bacteria</taxon>
        <taxon>Pseudomonadati</taxon>
        <taxon>Pseudomonadota</taxon>
        <taxon>Betaproteobacteria</taxon>
        <taxon>Burkholderiales</taxon>
        <taxon>Comamonadaceae</taxon>
        <taxon>Comamonas</taxon>
    </lineage>
</organism>
<feature type="domain" description="PIN" evidence="9">
    <location>
        <begin position="2"/>
        <end position="127"/>
    </location>
</feature>
<keyword evidence="3 8" id="KW-0540">Nuclease</keyword>